<keyword evidence="2" id="KW-1185">Reference proteome</keyword>
<sequence>MLAIMKAPEEIYKMSGHSGIKGNELADMFAKEEETMQKITDWSLFSKTIEEKRKKEINHSYNTTQIYSGHFNSYLYKIVKNDQCECGLVAETVKHVIFERFKYYNQRSLYFVAKLKRLELPFNQEKFMKAN</sequence>
<reference evidence="1 2" key="1">
    <citation type="submission" date="2022-01" db="EMBL/GenBank/DDBJ databases">
        <title>A chromosomal length assembly of Cordylochernes scorpioides.</title>
        <authorList>
            <person name="Zeh D."/>
            <person name="Zeh J."/>
        </authorList>
    </citation>
    <scope>NUCLEOTIDE SEQUENCE [LARGE SCALE GENOMIC DNA]</scope>
    <source>
        <strain evidence="1">IN4F17</strain>
        <tissue evidence="1">Whole Body</tissue>
    </source>
</reference>
<name>A0ABY6KY62_9ARAC</name>
<organism evidence="1 2">
    <name type="scientific">Cordylochernes scorpioides</name>
    <dbReference type="NCBI Taxonomy" id="51811"/>
    <lineage>
        <taxon>Eukaryota</taxon>
        <taxon>Metazoa</taxon>
        <taxon>Ecdysozoa</taxon>
        <taxon>Arthropoda</taxon>
        <taxon>Chelicerata</taxon>
        <taxon>Arachnida</taxon>
        <taxon>Pseudoscorpiones</taxon>
        <taxon>Cheliferoidea</taxon>
        <taxon>Chernetidae</taxon>
        <taxon>Cordylochernes</taxon>
    </lineage>
</organism>
<gene>
    <name evidence="1" type="ORF">LAZ67_10000910</name>
</gene>
<dbReference type="Proteomes" id="UP001235939">
    <property type="component" value="Chromosome 10"/>
</dbReference>
<dbReference type="EMBL" id="CP092872">
    <property type="protein sequence ID" value="UYV72827.1"/>
    <property type="molecule type" value="Genomic_DNA"/>
</dbReference>
<accession>A0ABY6KY62</accession>
<evidence type="ECO:0008006" key="3">
    <source>
        <dbReference type="Google" id="ProtNLM"/>
    </source>
</evidence>
<evidence type="ECO:0000313" key="1">
    <source>
        <dbReference type="EMBL" id="UYV72827.1"/>
    </source>
</evidence>
<evidence type="ECO:0000313" key="2">
    <source>
        <dbReference type="Proteomes" id="UP001235939"/>
    </source>
</evidence>
<proteinExistence type="predicted"/>
<protein>
    <recommendedName>
        <fullName evidence="3">RNase H type-1 domain-containing protein</fullName>
    </recommendedName>
</protein>